<feature type="transmembrane region" description="Helical" evidence="7">
    <location>
        <begin position="185"/>
        <end position="203"/>
    </location>
</feature>
<comment type="similarity">
    <text evidence="2">Belongs to the chromate ion transporter (CHR) (TC 2.A.51) family.</text>
</comment>
<comment type="caution">
    <text evidence="8">The sequence shown here is derived from an EMBL/GenBank/DDBJ whole genome shotgun (WGS) entry which is preliminary data.</text>
</comment>
<keyword evidence="3" id="KW-1003">Cell membrane</keyword>
<keyword evidence="6 7" id="KW-0472">Membrane</keyword>
<evidence type="ECO:0000256" key="7">
    <source>
        <dbReference type="SAM" id="Phobius"/>
    </source>
</evidence>
<dbReference type="GO" id="GO:0005886">
    <property type="term" value="C:plasma membrane"/>
    <property type="evidence" value="ECO:0007669"/>
    <property type="project" value="UniProtKB-SubCell"/>
</dbReference>
<proteinExistence type="inferred from homology"/>
<evidence type="ECO:0000256" key="2">
    <source>
        <dbReference type="ARBA" id="ARBA00005262"/>
    </source>
</evidence>
<dbReference type="InterPro" id="IPR052518">
    <property type="entry name" value="CHR_Transporter"/>
</dbReference>
<dbReference type="GO" id="GO:0015109">
    <property type="term" value="F:chromate transmembrane transporter activity"/>
    <property type="evidence" value="ECO:0007669"/>
    <property type="project" value="InterPro"/>
</dbReference>
<evidence type="ECO:0000256" key="5">
    <source>
        <dbReference type="ARBA" id="ARBA00022989"/>
    </source>
</evidence>
<name>A0A7C3Z0I4_9BACT</name>
<comment type="subcellular location">
    <subcellularLocation>
        <location evidence="1">Cell membrane</location>
        <topology evidence="1">Multi-pass membrane protein</topology>
    </subcellularLocation>
</comment>
<organism evidence="8">
    <name type="scientific">Desulfobacca acetoxidans</name>
    <dbReference type="NCBI Taxonomy" id="60893"/>
    <lineage>
        <taxon>Bacteria</taxon>
        <taxon>Pseudomonadati</taxon>
        <taxon>Thermodesulfobacteriota</taxon>
        <taxon>Desulfobaccia</taxon>
        <taxon>Desulfobaccales</taxon>
        <taxon>Desulfobaccaceae</taxon>
        <taxon>Desulfobacca</taxon>
    </lineage>
</organism>
<reference evidence="8" key="1">
    <citation type="journal article" date="2020" name="mSystems">
        <title>Genome- and Community-Level Interaction Insights into Carbon Utilization and Element Cycling Functions of Hydrothermarchaeota in Hydrothermal Sediment.</title>
        <authorList>
            <person name="Zhou Z."/>
            <person name="Liu Y."/>
            <person name="Xu W."/>
            <person name="Pan J."/>
            <person name="Luo Z.H."/>
            <person name="Li M."/>
        </authorList>
    </citation>
    <scope>NUCLEOTIDE SEQUENCE [LARGE SCALE GENOMIC DNA]</scope>
    <source>
        <strain evidence="8">SpSt-897</strain>
    </source>
</reference>
<evidence type="ECO:0000313" key="8">
    <source>
        <dbReference type="EMBL" id="HGF33065.1"/>
    </source>
</evidence>
<dbReference type="AlphaFoldDB" id="A0A7C3Z0I4"/>
<evidence type="ECO:0000256" key="1">
    <source>
        <dbReference type="ARBA" id="ARBA00004651"/>
    </source>
</evidence>
<dbReference type="InterPro" id="IPR003370">
    <property type="entry name" value="Chromate_transpt"/>
</dbReference>
<feature type="transmembrane region" description="Helical" evidence="7">
    <location>
        <begin position="111"/>
        <end position="131"/>
    </location>
</feature>
<evidence type="ECO:0000256" key="6">
    <source>
        <dbReference type="ARBA" id="ARBA00023136"/>
    </source>
</evidence>
<dbReference type="EMBL" id="DTMF01000042">
    <property type="protein sequence ID" value="HGF33065.1"/>
    <property type="molecule type" value="Genomic_DNA"/>
</dbReference>
<keyword evidence="5 7" id="KW-1133">Transmembrane helix</keyword>
<feature type="transmembrane region" description="Helical" evidence="7">
    <location>
        <begin position="36"/>
        <end position="58"/>
    </location>
</feature>
<sequence>MLTWNSIISCQYQGPSPQDKRKLPVRRSHALSLRKIFLVFLKIGTFSFGGVYSMIAFFERELVEKRRWITHDEFMESFAIGQMTPGPPLVNTGICIGYKLRGLRGALSATLGQAFTGTVLAILLAAFYLYMKDNPLQQSVMKGVAAAVVGLLGSIIYKMALKLLSDYRSAFLALGAFLALDLFKVNPIAIILGAGVLGLVLYWRE</sequence>
<protein>
    <submittedName>
        <fullName evidence="8">Chromate transporter</fullName>
    </submittedName>
</protein>
<dbReference type="Pfam" id="PF02417">
    <property type="entry name" value="Chromate_transp"/>
    <property type="match status" value="1"/>
</dbReference>
<evidence type="ECO:0000256" key="3">
    <source>
        <dbReference type="ARBA" id="ARBA00022475"/>
    </source>
</evidence>
<evidence type="ECO:0000256" key="4">
    <source>
        <dbReference type="ARBA" id="ARBA00022692"/>
    </source>
</evidence>
<keyword evidence="4 7" id="KW-0812">Transmembrane</keyword>
<gene>
    <name evidence="8" type="ORF">ENW96_01575</name>
</gene>
<dbReference type="PANTHER" id="PTHR43663:SF1">
    <property type="entry name" value="CHROMATE TRANSPORTER"/>
    <property type="match status" value="1"/>
</dbReference>
<dbReference type="PANTHER" id="PTHR43663">
    <property type="entry name" value="CHROMATE TRANSPORT PROTEIN-RELATED"/>
    <property type="match status" value="1"/>
</dbReference>
<accession>A0A7C3Z0I4</accession>
<feature type="transmembrane region" description="Helical" evidence="7">
    <location>
        <begin position="143"/>
        <end position="165"/>
    </location>
</feature>